<keyword evidence="7 9" id="KW-0694">RNA-binding</keyword>
<dbReference type="Pfam" id="PF02568">
    <property type="entry name" value="ThiI"/>
    <property type="match status" value="1"/>
</dbReference>
<dbReference type="InterPro" id="IPR020536">
    <property type="entry name" value="ThiI_AANH"/>
</dbReference>
<evidence type="ECO:0000256" key="3">
    <source>
        <dbReference type="ARBA" id="ARBA00022555"/>
    </source>
</evidence>
<dbReference type="Proteomes" id="UP001174909">
    <property type="component" value="Unassembled WGS sequence"/>
</dbReference>
<dbReference type="PANTHER" id="PTHR43209:SF1">
    <property type="entry name" value="TRNA SULFURTRANSFERASE"/>
    <property type="match status" value="1"/>
</dbReference>
<dbReference type="GO" id="GO:0016783">
    <property type="term" value="F:sulfurtransferase activity"/>
    <property type="evidence" value="ECO:0007669"/>
    <property type="project" value="InterPro"/>
</dbReference>
<keyword evidence="8" id="KW-0784">Thiamine biosynthesis</keyword>
<dbReference type="EMBL" id="CASHTH010002766">
    <property type="protein sequence ID" value="CAI8035039.1"/>
    <property type="molecule type" value="Genomic_DNA"/>
</dbReference>
<evidence type="ECO:0000313" key="11">
    <source>
        <dbReference type="EMBL" id="CAI8035039.1"/>
    </source>
</evidence>
<keyword evidence="6" id="KW-0067">ATP-binding</keyword>
<protein>
    <submittedName>
        <fullName evidence="11">Probable tRNA sulfurtransferase</fullName>
    </submittedName>
</protein>
<dbReference type="InterPro" id="IPR003720">
    <property type="entry name" value="tRNA_STrfase"/>
</dbReference>
<dbReference type="GO" id="GO:0005524">
    <property type="term" value="F:ATP binding"/>
    <property type="evidence" value="ECO:0007669"/>
    <property type="project" value="UniProtKB-KW"/>
</dbReference>
<evidence type="ECO:0000256" key="4">
    <source>
        <dbReference type="ARBA" id="ARBA00022679"/>
    </source>
</evidence>
<dbReference type="PROSITE" id="PS51165">
    <property type="entry name" value="THUMP"/>
    <property type="match status" value="1"/>
</dbReference>
<dbReference type="SMART" id="SM00981">
    <property type="entry name" value="THUMP"/>
    <property type="match status" value="1"/>
</dbReference>
<dbReference type="SUPFAM" id="SSF143437">
    <property type="entry name" value="THUMP domain-like"/>
    <property type="match status" value="1"/>
</dbReference>
<dbReference type="InterPro" id="IPR004114">
    <property type="entry name" value="THUMP_dom"/>
</dbReference>
<evidence type="ECO:0000256" key="5">
    <source>
        <dbReference type="ARBA" id="ARBA00022741"/>
    </source>
</evidence>
<dbReference type="CDD" id="cd01712">
    <property type="entry name" value="PPase_ThiI"/>
    <property type="match status" value="1"/>
</dbReference>
<evidence type="ECO:0000256" key="6">
    <source>
        <dbReference type="ARBA" id="ARBA00022840"/>
    </source>
</evidence>
<dbReference type="Pfam" id="PF02926">
    <property type="entry name" value="THUMP"/>
    <property type="match status" value="1"/>
</dbReference>
<dbReference type="FunFam" id="3.40.50.620:FF:000053">
    <property type="entry name" value="Probable tRNA sulfurtransferase"/>
    <property type="match status" value="1"/>
</dbReference>
<gene>
    <name evidence="11" type="ORF">GBAR_LOCUS19670</name>
</gene>
<reference evidence="11" key="1">
    <citation type="submission" date="2023-03" db="EMBL/GenBank/DDBJ databases">
        <authorList>
            <person name="Steffen K."/>
            <person name="Cardenas P."/>
        </authorList>
    </citation>
    <scope>NUCLEOTIDE SEQUENCE</scope>
</reference>
<evidence type="ECO:0000313" key="12">
    <source>
        <dbReference type="Proteomes" id="UP001174909"/>
    </source>
</evidence>
<evidence type="ECO:0000256" key="9">
    <source>
        <dbReference type="PROSITE-ProRule" id="PRU00529"/>
    </source>
</evidence>
<organism evidence="11 12">
    <name type="scientific">Geodia barretti</name>
    <name type="common">Barrett's horny sponge</name>
    <dbReference type="NCBI Taxonomy" id="519541"/>
    <lineage>
        <taxon>Eukaryota</taxon>
        <taxon>Metazoa</taxon>
        <taxon>Porifera</taxon>
        <taxon>Demospongiae</taxon>
        <taxon>Heteroscleromorpha</taxon>
        <taxon>Tetractinellida</taxon>
        <taxon>Astrophorina</taxon>
        <taxon>Geodiidae</taxon>
        <taxon>Geodia</taxon>
    </lineage>
</organism>
<dbReference type="InterPro" id="IPR050102">
    <property type="entry name" value="tRNA_sulfurtransferase_ThiI"/>
</dbReference>
<dbReference type="InterPro" id="IPR014729">
    <property type="entry name" value="Rossmann-like_a/b/a_fold"/>
</dbReference>
<dbReference type="Pfam" id="PF22025">
    <property type="entry name" value="ThiI_fer"/>
    <property type="match status" value="1"/>
</dbReference>
<dbReference type="PANTHER" id="PTHR43209">
    <property type="entry name" value="TRNA SULFURTRANSFERASE"/>
    <property type="match status" value="1"/>
</dbReference>
<evidence type="ECO:0000256" key="8">
    <source>
        <dbReference type="ARBA" id="ARBA00022977"/>
    </source>
</evidence>
<dbReference type="SUPFAM" id="SSF52402">
    <property type="entry name" value="Adenine nucleotide alpha hydrolases-like"/>
    <property type="match status" value="1"/>
</dbReference>
<dbReference type="GO" id="GO:0002937">
    <property type="term" value="P:tRNA 4-thiouridine biosynthesis"/>
    <property type="evidence" value="ECO:0007669"/>
    <property type="project" value="TreeGrafter"/>
</dbReference>
<name>A0AA35SSS8_GEOBA</name>
<sequence>MVPADRTTQDPRRHIVVHYGELGLKGRNRPVFLHALMRNLERALSSLGEGSVEQQSGRLLLTAPESVPWGELEERLQQVFGVANFSRCWTAPHDLEAVKQAVSRALHGRSFASFRITARRAFKELPWGSQEISRILGTHVLESHATKVDLKNPELVVHVEVIPRQTLIYVEKTAGAGGLPVGTGGTLLGLLSGGLDSPVAAYRMMKRGCQVHVVHFHSYPFLDRASQRKAQTLARLLTQHQYHTKLCMVPFGEVQQRIVSAVPAPYRVVLYRRYMLRIADALAQQLGAQALVTGESLGQVASQTLSNLSVIEAVSTLPVLRPLIGMDKAEIMEQAEAIGTYATSILPDQDCCTLFVPRRPATRTTLPDIEAAEQALDTPALLQLALEGTQWITCDFPETPAYASSEAALEA</sequence>
<comment type="subcellular location">
    <subcellularLocation>
        <location evidence="1">Cytoplasm</location>
    </subcellularLocation>
</comment>
<dbReference type="InterPro" id="IPR054173">
    <property type="entry name" value="ThiI_fer"/>
</dbReference>
<dbReference type="HAMAP" id="MF_00021">
    <property type="entry name" value="ThiI"/>
    <property type="match status" value="1"/>
</dbReference>
<dbReference type="Gene3D" id="3.40.50.620">
    <property type="entry name" value="HUPs"/>
    <property type="match status" value="1"/>
</dbReference>
<evidence type="ECO:0000259" key="10">
    <source>
        <dbReference type="PROSITE" id="PS51165"/>
    </source>
</evidence>
<dbReference type="GO" id="GO:0009228">
    <property type="term" value="P:thiamine biosynthetic process"/>
    <property type="evidence" value="ECO:0007669"/>
    <property type="project" value="UniProtKB-KW"/>
</dbReference>
<dbReference type="GO" id="GO:0004810">
    <property type="term" value="F:CCA tRNA nucleotidyltransferase activity"/>
    <property type="evidence" value="ECO:0007669"/>
    <property type="project" value="InterPro"/>
</dbReference>
<dbReference type="GO" id="GO:0005829">
    <property type="term" value="C:cytosol"/>
    <property type="evidence" value="ECO:0007669"/>
    <property type="project" value="TreeGrafter"/>
</dbReference>
<evidence type="ECO:0000256" key="1">
    <source>
        <dbReference type="ARBA" id="ARBA00004496"/>
    </source>
</evidence>
<keyword evidence="3" id="KW-0820">tRNA-binding</keyword>
<keyword evidence="2" id="KW-0963">Cytoplasm</keyword>
<proteinExistence type="inferred from homology"/>
<dbReference type="InterPro" id="IPR049962">
    <property type="entry name" value="THUMP_ThiI"/>
</dbReference>
<accession>A0AA35SSS8</accession>
<dbReference type="NCBIfam" id="TIGR00342">
    <property type="entry name" value="tRNA uracil 4-sulfurtransferase ThiI"/>
    <property type="match status" value="1"/>
</dbReference>
<dbReference type="GO" id="GO:0052837">
    <property type="term" value="P:thiazole biosynthetic process"/>
    <property type="evidence" value="ECO:0007669"/>
    <property type="project" value="TreeGrafter"/>
</dbReference>
<keyword evidence="5" id="KW-0547">Nucleotide-binding</keyword>
<dbReference type="AlphaFoldDB" id="A0AA35SSS8"/>
<evidence type="ECO:0000256" key="2">
    <source>
        <dbReference type="ARBA" id="ARBA00022490"/>
    </source>
</evidence>
<dbReference type="CDD" id="cd11716">
    <property type="entry name" value="THUMP_ThiI"/>
    <property type="match status" value="1"/>
</dbReference>
<feature type="domain" description="THUMP" evidence="10">
    <location>
        <begin position="70"/>
        <end position="172"/>
    </location>
</feature>
<evidence type="ECO:0000256" key="7">
    <source>
        <dbReference type="ARBA" id="ARBA00022884"/>
    </source>
</evidence>
<dbReference type="InterPro" id="IPR049961">
    <property type="entry name" value="ThiI_N"/>
</dbReference>
<dbReference type="Gene3D" id="3.30.2130.30">
    <property type="match status" value="1"/>
</dbReference>
<keyword evidence="4" id="KW-0808">Transferase</keyword>
<keyword evidence="12" id="KW-1185">Reference proteome</keyword>
<comment type="caution">
    <text evidence="11">The sequence shown here is derived from an EMBL/GenBank/DDBJ whole genome shotgun (WGS) entry which is preliminary data.</text>
</comment>
<dbReference type="GO" id="GO:0000049">
    <property type="term" value="F:tRNA binding"/>
    <property type="evidence" value="ECO:0007669"/>
    <property type="project" value="UniProtKB-KW"/>
</dbReference>